<reference evidence="2 3" key="1">
    <citation type="submission" date="2015-11" db="EMBL/GenBank/DDBJ databases">
        <title>Expanding the genomic diversity of Burkholderia species for the development of highly accurate diagnostics.</title>
        <authorList>
            <person name="Sahl J."/>
            <person name="Keim P."/>
            <person name="Wagner D."/>
        </authorList>
    </citation>
    <scope>NUCLEOTIDE SEQUENCE [LARGE SCALE GENOMIC DNA]</scope>
    <source>
        <strain evidence="2 3">MSMB1808WGS</strain>
    </source>
</reference>
<sequence length="73" mass="8512">MVHPLGKRPRAWFGPEDYNDGDDPAVETAAVQQKQREWDAIYFRMSWWQRLRSYLAGEVTEPVGSGYEQKLPV</sequence>
<gene>
    <name evidence="2" type="ORF">WJ96_04450</name>
</gene>
<dbReference type="Proteomes" id="UP000056453">
    <property type="component" value="Unassembled WGS sequence"/>
</dbReference>
<dbReference type="EMBL" id="LPBJ01000047">
    <property type="protein sequence ID" value="KVP97826.1"/>
    <property type="molecule type" value="Genomic_DNA"/>
</dbReference>
<evidence type="ECO:0000256" key="1">
    <source>
        <dbReference type="SAM" id="MobiDB-lite"/>
    </source>
</evidence>
<organism evidence="2 3">
    <name type="scientific">Burkholderia ubonensis</name>
    <dbReference type="NCBI Taxonomy" id="101571"/>
    <lineage>
        <taxon>Bacteria</taxon>
        <taxon>Pseudomonadati</taxon>
        <taxon>Pseudomonadota</taxon>
        <taxon>Betaproteobacteria</taxon>
        <taxon>Burkholderiales</taxon>
        <taxon>Burkholderiaceae</taxon>
        <taxon>Burkholderia</taxon>
        <taxon>Burkholderia cepacia complex</taxon>
    </lineage>
</organism>
<keyword evidence="3" id="KW-1185">Reference proteome</keyword>
<feature type="region of interest" description="Disordered" evidence="1">
    <location>
        <begin position="1"/>
        <end position="21"/>
    </location>
</feature>
<name>A0AAW3N1E9_9BURK</name>
<protein>
    <submittedName>
        <fullName evidence="2">Uncharacterized protein</fullName>
    </submittedName>
</protein>
<evidence type="ECO:0000313" key="3">
    <source>
        <dbReference type="Proteomes" id="UP000056453"/>
    </source>
</evidence>
<comment type="caution">
    <text evidence="2">The sequence shown here is derived from an EMBL/GenBank/DDBJ whole genome shotgun (WGS) entry which is preliminary data.</text>
</comment>
<accession>A0AAW3N1E9</accession>
<dbReference type="AlphaFoldDB" id="A0AAW3N1E9"/>
<proteinExistence type="predicted"/>
<dbReference type="RefSeq" id="WP_059928332.1">
    <property type="nucleotide sequence ID" value="NZ_LPBG01000117.1"/>
</dbReference>
<evidence type="ECO:0000313" key="2">
    <source>
        <dbReference type="EMBL" id="KVP97826.1"/>
    </source>
</evidence>
<feature type="compositionally biased region" description="Basic residues" evidence="1">
    <location>
        <begin position="1"/>
        <end position="10"/>
    </location>
</feature>